<comment type="caution">
    <text evidence="2">The sequence shown here is derived from an EMBL/GenBank/DDBJ whole genome shotgun (WGS) entry which is preliminary data.</text>
</comment>
<keyword evidence="1" id="KW-0732">Signal</keyword>
<protein>
    <submittedName>
        <fullName evidence="2">Uncharacterized protein</fullName>
    </submittedName>
</protein>
<evidence type="ECO:0000313" key="2">
    <source>
        <dbReference type="EMBL" id="GES11895.1"/>
    </source>
</evidence>
<feature type="chain" id="PRO_5024357281" evidence="1">
    <location>
        <begin position="24"/>
        <end position="139"/>
    </location>
</feature>
<accession>A0A5M3WRE7</accession>
<dbReference type="AlphaFoldDB" id="A0A5M3WRE7"/>
<proteinExistence type="predicted"/>
<dbReference type="Proteomes" id="UP000331127">
    <property type="component" value="Unassembled WGS sequence"/>
</dbReference>
<evidence type="ECO:0000256" key="1">
    <source>
        <dbReference type="SAM" id="SignalP"/>
    </source>
</evidence>
<name>A0A5M3WRE7_9ACTN</name>
<evidence type="ECO:0000313" key="3">
    <source>
        <dbReference type="Proteomes" id="UP000331127"/>
    </source>
</evidence>
<gene>
    <name evidence="2" type="ORF">Amac_054920</name>
</gene>
<organism evidence="2 3">
    <name type="scientific">Acrocarpospora macrocephala</name>
    <dbReference type="NCBI Taxonomy" id="150177"/>
    <lineage>
        <taxon>Bacteria</taxon>
        <taxon>Bacillati</taxon>
        <taxon>Actinomycetota</taxon>
        <taxon>Actinomycetes</taxon>
        <taxon>Streptosporangiales</taxon>
        <taxon>Streptosporangiaceae</taxon>
        <taxon>Acrocarpospora</taxon>
    </lineage>
</organism>
<keyword evidence="3" id="KW-1185">Reference proteome</keyword>
<dbReference type="EMBL" id="BLAE01000033">
    <property type="protein sequence ID" value="GES11895.1"/>
    <property type="molecule type" value="Genomic_DNA"/>
</dbReference>
<feature type="signal peptide" evidence="1">
    <location>
        <begin position="1"/>
        <end position="23"/>
    </location>
</feature>
<sequence>MKSGVVAGMAVLGLAGAPGVALADGGPAAQDRPGLAVVPNAQASAKVAADGTLLQSKGIKSLTKPAAGVYCVRFLDPLLKVDELTPVATLVATGSTPWGIVMARTTPSVECGNRADTLSVYTGTAAVGRSDLPFYLVIP</sequence>
<reference evidence="2 3" key="1">
    <citation type="submission" date="2019-10" db="EMBL/GenBank/DDBJ databases">
        <title>Whole genome shotgun sequence of Acrocarpospora macrocephala NBRC 16266.</title>
        <authorList>
            <person name="Ichikawa N."/>
            <person name="Kimura A."/>
            <person name="Kitahashi Y."/>
            <person name="Komaki H."/>
            <person name="Oguchi A."/>
        </authorList>
    </citation>
    <scope>NUCLEOTIDE SEQUENCE [LARGE SCALE GENOMIC DNA]</scope>
    <source>
        <strain evidence="2 3">NBRC 16266</strain>
    </source>
</reference>